<protein>
    <submittedName>
        <fullName evidence="2">Uncharacterized protein</fullName>
    </submittedName>
</protein>
<dbReference type="AlphaFoldDB" id="A0A413VLA3"/>
<gene>
    <name evidence="2" type="ORF">DW888_13875</name>
</gene>
<reference evidence="2 3" key="1">
    <citation type="submission" date="2018-08" db="EMBL/GenBank/DDBJ databases">
        <title>A genome reference for cultivated species of the human gut microbiota.</title>
        <authorList>
            <person name="Zou Y."/>
            <person name="Xue W."/>
            <person name="Luo G."/>
        </authorList>
    </citation>
    <scope>NUCLEOTIDE SEQUENCE [LARGE SCALE GENOMIC DNA]</scope>
    <source>
        <strain evidence="2 3">AM40-30BH</strain>
    </source>
</reference>
<sequence>MSGIINRNNPIAEENIDPDGRPATDKFGDWSNEVSETENVFHDTKENVTKSKKERIKEMDKVIKEDLK</sequence>
<evidence type="ECO:0000313" key="3">
    <source>
        <dbReference type="Proteomes" id="UP000284379"/>
    </source>
</evidence>
<dbReference type="Proteomes" id="UP000284379">
    <property type="component" value="Unassembled WGS sequence"/>
</dbReference>
<evidence type="ECO:0000256" key="1">
    <source>
        <dbReference type="SAM" id="MobiDB-lite"/>
    </source>
</evidence>
<dbReference type="EMBL" id="QSGO01000010">
    <property type="protein sequence ID" value="RHB34274.1"/>
    <property type="molecule type" value="Genomic_DNA"/>
</dbReference>
<feature type="region of interest" description="Disordered" evidence="1">
    <location>
        <begin position="1"/>
        <end position="46"/>
    </location>
</feature>
<accession>A0A413VLA3</accession>
<evidence type="ECO:0000313" key="2">
    <source>
        <dbReference type="EMBL" id="RHB34274.1"/>
    </source>
</evidence>
<feature type="compositionally biased region" description="Basic and acidic residues" evidence="1">
    <location>
        <begin position="18"/>
        <end position="28"/>
    </location>
</feature>
<name>A0A413VLA3_9BACE</name>
<comment type="caution">
    <text evidence="2">The sequence shown here is derived from an EMBL/GenBank/DDBJ whole genome shotgun (WGS) entry which is preliminary data.</text>
</comment>
<organism evidence="2 3">
    <name type="scientific">Bacteroides nordii</name>
    <dbReference type="NCBI Taxonomy" id="291645"/>
    <lineage>
        <taxon>Bacteria</taxon>
        <taxon>Pseudomonadati</taxon>
        <taxon>Bacteroidota</taxon>
        <taxon>Bacteroidia</taxon>
        <taxon>Bacteroidales</taxon>
        <taxon>Bacteroidaceae</taxon>
        <taxon>Bacteroides</taxon>
    </lineage>
</organism>
<dbReference type="RefSeq" id="WP_007487528.1">
    <property type="nucleotide sequence ID" value="NZ_BMBN01000020.1"/>
</dbReference>
<proteinExistence type="predicted"/>